<evidence type="ECO:0000256" key="2">
    <source>
        <dbReference type="ARBA" id="ARBA00012438"/>
    </source>
</evidence>
<name>A0A7L5DQT5_9BACT</name>
<dbReference type="PROSITE" id="PS50113">
    <property type="entry name" value="PAC"/>
    <property type="match status" value="1"/>
</dbReference>
<evidence type="ECO:0000256" key="4">
    <source>
        <dbReference type="ARBA" id="ARBA00022679"/>
    </source>
</evidence>
<dbReference type="PROSITE" id="PS50109">
    <property type="entry name" value="HIS_KIN"/>
    <property type="match status" value="1"/>
</dbReference>
<evidence type="ECO:0000256" key="3">
    <source>
        <dbReference type="ARBA" id="ARBA00022553"/>
    </source>
</evidence>
<dbReference type="SUPFAM" id="SSF55874">
    <property type="entry name" value="ATPase domain of HSP90 chaperone/DNA topoisomerase II/histidine kinase"/>
    <property type="match status" value="1"/>
</dbReference>
<dbReference type="Pfam" id="PF13426">
    <property type="entry name" value="PAS_9"/>
    <property type="match status" value="1"/>
</dbReference>
<dbReference type="PRINTS" id="PR00344">
    <property type="entry name" value="BCTRLSENSOR"/>
</dbReference>
<dbReference type="EMBL" id="CP051677">
    <property type="protein sequence ID" value="QJD80799.1"/>
    <property type="molecule type" value="Genomic_DNA"/>
</dbReference>
<organism evidence="9 10">
    <name type="scientific">Spirosoma rhododendri</name>
    <dbReference type="NCBI Taxonomy" id="2728024"/>
    <lineage>
        <taxon>Bacteria</taxon>
        <taxon>Pseudomonadati</taxon>
        <taxon>Bacteroidota</taxon>
        <taxon>Cytophagia</taxon>
        <taxon>Cytophagales</taxon>
        <taxon>Cytophagaceae</taxon>
        <taxon>Spirosoma</taxon>
    </lineage>
</organism>
<dbReference type="InterPro" id="IPR036097">
    <property type="entry name" value="HisK_dim/P_sf"/>
</dbReference>
<evidence type="ECO:0000313" key="9">
    <source>
        <dbReference type="EMBL" id="QJD80799.1"/>
    </source>
</evidence>
<proteinExistence type="predicted"/>
<dbReference type="FunFam" id="3.30.565.10:FF:000006">
    <property type="entry name" value="Sensor histidine kinase WalK"/>
    <property type="match status" value="1"/>
</dbReference>
<evidence type="ECO:0000256" key="5">
    <source>
        <dbReference type="ARBA" id="ARBA00022777"/>
    </source>
</evidence>
<dbReference type="SMART" id="SM00387">
    <property type="entry name" value="HATPase_c"/>
    <property type="match status" value="1"/>
</dbReference>
<protein>
    <recommendedName>
        <fullName evidence="2">histidine kinase</fullName>
        <ecNumber evidence="2">2.7.13.3</ecNumber>
    </recommendedName>
</protein>
<evidence type="ECO:0000259" key="8">
    <source>
        <dbReference type="PROSITE" id="PS50113"/>
    </source>
</evidence>
<dbReference type="PANTHER" id="PTHR43304:SF1">
    <property type="entry name" value="PAC DOMAIN-CONTAINING PROTEIN"/>
    <property type="match status" value="1"/>
</dbReference>
<keyword evidence="4" id="KW-0808">Transferase</keyword>
<feature type="domain" description="PAS" evidence="7">
    <location>
        <begin position="6"/>
        <end position="60"/>
    </location>
</feature>
<dbReference type="AlphaFoldDB" id="A0A7L5DQT5"/>
<evidence type="ECO:0000256" key="1">
    <source>
        <dbReference type="ARBA" id="ARBA00000085"/>
    </source>
</evidence>
<dbReference type="SMART" id="SM00388">
    <property type="entry name" value="HisKA"/>
    <property type="match status" value="1"/>
</dbReference>
<dbReference type="Pfam" id="PF02518">
    <property type="entry name" value="HATPase_c"/>
    <property type="match status" value="1"/>
</dbReference>
<gene>
    <name evidence="9" type="ORF">HH216_22035</name>
</gene>
<dbReference type="Gene3D" id="1.10.287.130">
    <property type="match status" value="1"/>
</dbReference>
<dbReference type="InterPro" id="IPR052162">
    <property type="entry name" value="Sensor_kinase/Photoreceptor"/>
</dbReference>
<dbReference type="Gene3D" id="3.30.450.20">
    <property type="entry name" value="PAS domain"/>
    <property type="match status" value="1"/>
</dbReference>
<evidence type="ECO:0000313" key="10">
    <source>
        <dbReference type="Proteomes" id="UP000501128"/>
    </source>
</evidence>
<dbReference type="Pfam" id="PF00512">
    <property type="entry name" value="HisKA"/>
    <property type="match status" value="1"/>
</dbReference>
<dbReference type="NCBIfam" id="TIGR00229">
    <property type="entry name" value="sensory_box"/>
    <property type="match status" value="1"/>
</dbReference>
<dbReference type="SUPFAM" id="SSF47384">
    <property type="entry name" value="Homodimeric domain of signal transducing histidine kinase"/>
    <property type="match status" value="1"/>
</dbReference>
<keyword evidence="10" id="KW-1185">Reference proteome</keyword>
<comment type="catalytic activity">
    <reaction evidence="1">
        <text>ATP + protein L-histidine = ADP + protein N-phospho-L-histidine.</text>
        <dbReference type="EC" id="2.7.13.3"/>
    </reaction>
</comment>
<evidence type="ECO:0000259" key="6">
    <source>
        <dbReference type="PROSITE" id="PS50109"/>
    </source>
</evidence>
<evidence type="ECO:0000259" key="7">
    <source>
        <dbReference type="PROSITE" id="PS50112"/>
    </source>
</evidence>
<dbReference type="InterPro" id="IPR003661">
    <property type="entry name" value="HisK_dim/P_dom"/>
</dbReference>
<dbReference type="InterPro" id="IPR004358">
    <property type="entry name" value="Sig_transdc_His_kin-like_C"/>
</dbReference>
<dbReference type="InterPro" id="IPR036890">
    <property type="entry name" value="HATPase_C_sf"/>
</dbReference>
<dbReference type="SUPFAM" id="SSF55785">
    <property type="entry name" value="PYP-like sensor domain (PAS domain)"/>
    <property type="match status" value="1"/>
</dbReference>
<dbReference type="PROSITE" id="PS50112">
    <property type="entry name" value="PAS"/>
    <property type="match status" value="1"/>
</dbReference>
<feature type="domain" description="Histidine kinase" evidence="6">
    <location>
        <begin position="151"/>
        <end position="364"/>
    </location>
</feature>
<dbReference type="InterPro" id="IPR035965">
    <property type="entry name" value="PAS-like_dom_sf"/>
</dbReference>
<dbReference type="CDD" id="cd00082">
    <property type="entry name" value="HisKA"/>
    <property type="match status" value="1"/>
</dbReference>
<keyword evidence="3" id="KW-0597">Phosphoprotein</keyword>
<dbReference type="Proteomes" id="UP000501128">
    <property type="component" value="Chromosome"/>
</dbReference>
<feature type="domain" description="PAC" evidence="8">
    <location>
        <begin position="81"/>
        <end position="133"/>
    </location>
</feature>
<sequence length="373" mass="42421">MRVDEKQLRLLRMMDEIDNHAIILLDEQGNIETWNKGAEKIKGYTASEIVGRNFRVFYPEADCQAGLPAQLLAEAAATGKVYHEGWRLRQDKTRFWGAVTITASRNEQGQLIGFAKITRDLSERMAAETTIRLHAQDLETRNKELEQFVYIASHDLQEPLLNVGNFVELLQLEYADSFDDGARLYLDIINQSTYRMRNLIKGLLDYARIGREKTFVATDCQELVDFVKEDLTAKLALTAGTLRYSQLPQVMVYPTELRQLFQNLICNALKFTKPGQPPVVTVAAEMRGKYWQFSVNDNGIGIEPAYREKIFKIFQRLHTRETYEGNGIGLAHSKKIVEMHGGELWVESVLGAGSTFFFTIPVHQSGHPTNQTA</sequence>
<keyword evidence="5" id="KW-0418">Kinase</keyword>
<dbReference type="InterPro" id="IPR000700">
    <property type="entry name" value="PAS-assoc_C"/>
</dbReference>
<dbReference type="KEGG" id="srho:HH216_22035"/>
<dbReference type="InterPro" id="IPR000014">
    <property type="entry name" value="PAS"/>
</dbReference>
<dbReference type="Gene3D" id="3.30.565.10">
    <property type="entry name" value="Histidine kinase-like ATPase, C-terminal domain"/>
    <property type="match status" value="1"/>
</dbReference>
<accession>A0A7L5DQT5</accession>
<dbReference type="SMART" id="SM00091">
    <property type="entry name" value="PAS"/>
    <property type="match status" value="1"/>
</dbReference>
<dbReference type="InterPro" id="IPR005467">
    <property type="entry name" value="His_kinase_dom"/>
</dbReference>
<dbReference type="InterPro" id="IPR003594">
    <property type="entry name" value="HATPase_dom"/>
</dbReference>
<dbReference type="PANTHER" id="PTHR43304">
    <property type="entry name" value="PHYTOCHROME-LIKE PROTEIN CPH1"/>
    <property type="match status" value="1"/>
</dbReference>
<dbReference type="EC" id="2.7.13.3" evidence="2"/>
<reference evidence="9 10" key="1">
    <citation type="submission" date="2020-04" db="EMBL/GenBank/DDBJ databases">
        <title>Genome sequencing of novel species.</title>
        <authorList>
            <person name="Heo J."/>
            <person name="Kim S.-J."/>
            <person name="Kim J.-S."/>
            <person name="Hong S.-B."/>
            <person name="Kwon S.-W."/>
        </authorList>
    </citation>
    <scope>NUCLEOTIDE SEQUENCE [LARGE SCALE GENOMIC DNA]</scope>
    <source>
        <strain evidence="9 10">CJU-R4</strain>
    </source>
</reference>
<dbReference type="CDD" id="cd00130">
    <property type="entry name" value="PAS"/>
    <property type="match status" value="1"/>
</dbReference>
<dbReference type="GO" id="GO:0000155">
    <property type="term" value="F:phosphorelay sensor kinase activity"/>
    <property type="evidence" value="ECO:0007669"/>
    <property type="project" value="InterPro"/>
</dbReference>